<comment type="caution">
    <text evidence="3">The sequence shown here is derived from an EMBL/GenBank/DDBJ whole genome shotgun (WGS) entry which is preliminary data.</text>
</comment>
<name>A0A8J6JRH3_ELECQ</name>
<feature type="non-terminal residue" evidence="3">
    <location>
        <position position="332"/>
    </location>
</feature>
<evidence type="ECO:0000313" key="3">
    <source>
        <dbReference type="EMBL" id="KAG9468350.1"/>
    </source>
</evidence>
<protein>
    <recommendedName>
        <fullName evidence="2">Neuregulin 2 N-terminal domain-containing protein</fullName>
    </recommendedName>
</protein>
<dbReference type="Pfam" id="PF25518">
    <property type="entry name" value="NRG2_N"/>
    <property type="match status" value="1"/>
</dbReference>
<sequence>MRLQYPSSSSATSLAAGLAPCLLPGPGLGLAGGSCSCCWGCCYGALLFFLWTSAAVTASSSSSSSAAGGAAGAGAAVTGAPASAAGSGAAASSTHSPAPPLPAAVIAGGALLAAAVAGAGGGVLSASTSGAPLCYSSPSAGSVQELAQRSRVVIEGKVQQQQAPEGRKRKVPEEGDLVTSGRRRGQVVKGQVDGSIGRQEPESVVSAAAQEQVATANSRLAHSAGTTTATITLSDFTTFDGTASSVAPGIPKSYLVKVHQVWAVKSADLEKDSIITVQGDFSSGCLKLKEDSRYIFFMDPTNSSSIFRTSFPPLETGRNMKKDVGRVLCRGC</sequence>
<evidence type="ECO:0000256" key="1">
    <source>
        <dbReference type="SAM" id="MobiDB-lite"/>
    </source>
</evidence>
<feature type="region of interest" description="Disordered" evidence="1">
    <location>
        <begin position="157"/>
        <end position="200"/>
    </location>
</feature>
<dbReference type="PROSITE" id="PS51257">
    <property type="entry name" value="PROKAR_LIPOPROTEIN"/>
    <property type="match status" value="1"/>
</dbReference>
<dbReference type="EMBL" id="WNTK01000913">
    <property type="protein sequence ID" value="KAG9468350.1"/>
    <property type="molecule type" value="Genomic_DNA"/>
</dbReference>
<proteinExistence type="predicted"/>
<keyword evidence="4" id="KW-1185">Reference proteome</keyword>
<dbReference type="AlphaFoldDB" id="A0A8J6JRH3"/>
<dbReference type="InterPro" id="IPR057909">
    <property type="entry name" value="NRG2_N"/>
</dbReference>
<reference evidence="3" key="1">
    <citation type="thesis" date="2020" institute="ProQuest LLC" country="789 East Eisenhower Parkway, Ann Arbor, MI, USA">
        <title>Comparative Genomics and Chromosome Evolution.</title>
        <authorList>
            <person name="Mudd A.B."/>
        </authorList>
    </citation>
    <scope>NUCLEOTIDE SEQUENCE</scope>
    <source>
        <strain evidence="3">HN-11 Male</strain>
        <tissue evidence="3">Kidney and liver</tissue>
    </source>
</reference>
<evidence type="ECO:0000313" key="4">
    <source>
        <dbReference type="Proteomes" id="UP000770717"/>
    </source>
</evidence>
<dbReference type="Proteomes" id="UP000770717">
    <property type="component" value="Unassembled WGS sequence"/>
</dbReference>
<evidence type="ECO:0000259" key="2">
    <source>
        <dbReference type="Pfam" id="PF25518"/>
    </source>
</evidence>
<organism evidence="3 4">
    <name type="scientific">Eleutherodactylus coqui</name>
    <name type="common">Puerto Rican coqui</name>
    <dbReference type="NCBI Taxonomy" id="57060"/>
    <lineage>
        <taxon>Eukaryota</taxon>
        <taxon>Metazoa</taxon>
        <taxon>Chordata</taxon>
        <taxon>Craniata</taxon>
        <taxon>Vertebrata</taxon>
        <taxon>Euteleostomi</taxon>
        <taxon>Amphibia</taxon>
        <taxon>Batrachia</taxon>
        <taxon>Anura</taxon>
        <taxon>Neobatrachia</taxon>
        <taxon>Hyloidea</taxon>
        <taxon>Eleutherodactylidae</taxon>
        <taxon>Eleutherodactylinae</taxon>
        <taxon>Eleutherodactylus</taxon>
        <taxon>Eleutherodactylus</taxon>
    </lineage>
</organism>
<accession>A0A8J6JRH3</accession>
<gene>
    <name evidence="3" type="ORF">GDO78_022910</name>
</gene>
<dbReference type="OrthoDB" id="8747558at2759"/>
<feature type="domain" description="Neuregulin 2 N-terminal" evidence="2">
    <location>
        <begin position="251"/>
        <end position="316"/>
    </location>
</feature>